<sequence>MVEFVGEGDVEGVQADGEGVFATGIEVDEYGDEVDNVAVASNGEEEDGNETETFQDEHYCSVSFKNKMVIAVMIAQYFEATIKDHPTMKLREI</sequence>
<dbReference type="AlphaFoldDB" id="A0A7J8VNN3"/>
<name>A0A7J8VNN3_9ROSI</name>
<evidence type="ECO:0000313" key="2">
    <source>
        <dbReference type="Proteomes" id="UP000593573"/>
    </source>
</evidence>
<dbReference type="EMBL" id="JABFAB010000011">
    <property type="protein sequence ID" value="MBA0664212.1"/>
    <property type="molecule type" value="Genomic_DNA"/>
</dbReference>
<comment type="caution">
    <text evidence="1">The sequence shown here is derived from an EMBL/GenBank/DDBJ whole genome shotgun (WGS) entry which is preliminary data.</text>
</comment>
<protein>
    <submittedName>
        <fullName evidence="1">Uncharacterized protein</fullName>
    </submittedName>
</protein>
<evidence type="ECO:0000313" key="1">
    <source>
        <dbReference type="EMBL" id="MBA0664212.1"/>
    </source>
</evidence>
<proteinExistence type="predicted"/>
<dbReference type="Proteomes" id="UP000593573">
    <property type="component" value="Unassembled WGS sequence"/>
</dbReference>
<accession>A0A7J8VNN3</accession>
<gene>
    <name evidence="1" type="ORF">Goklo_004252</name>
</gene>
<dbReference type="OrthoDB" id="998385at2759"/>
<keyword evidence="2" id="KW-1185">Reference proteome</keyword>
<reference evidence="1 2" key="1">
    <citation type="journal article" date="2019" name="Genome Biol. Evol.">
        <title>Insights into the evolution of the New World diploid cottons (Gossypium, subgenus Houzingenia) based on genome sequencing.</title>
        <authorList>
            <person name="Grover C.E."/>
            <person name="Arick M.A. 2nd"/>
            <person name="Thrash A."/>
            <person name="Conover J.L."/>
            <person name="Sanders W.S."/>
            <person name="Peterson D.G."/>
            <person name="Frelichowski J.E."/>
            <person name="Scheffler J.A."/>
            <person name="Scheffler B.E."/>
            <person name="Wendel J.F."/>
        </authorList>
    </citation>
    <scope>NUCLEOTIDE SEQUENCE [LARGE SCALE GENOMIC DNA]</scope>
    <source>
        <strain evidence="1">57</strain>
        <tissue evidence="1">Leaf</tissue>
    </source>
</reference>
<organism evidence="1 2">
    <name type="scientific">Gossypium klotzschianum</name>
    <dbReference type="NCBI Taxonomy" id="34286"/>
    <lineage>
        <taxon>Eukaryota</taxon>
        <taxon>Viridiplantae</taxon>
        <taxon>Streptophyta</taxon>
        <taxon>Embryophyta</taxon>
        <taxon>Tracheophyta</taxon>
        <taxon>Spermatophyta</taxon>
        <taxon>Magnoliopsida</taxon>
        <taxon>eudicotyledons</taxon>
        <taxon>Gunneridae</taxon>
        <taxon>Pentapetalae</taxon>
        <taxon>rosids</taxon>
        <taxon>malvids</taxon>
        <taxon>Malvales</taxon>
        <taxon>Malvaceae</taxon>
        <taxon>Malvoideae</taxon>
        <taxon>Gossypium</taxon>
    </lineage>
</organism>